<dbReference type="OrthoDB" id="422728at2759"/>
<evidence type="ECO:0000313" key="7">
    <source>
        <dbReference type="Proteomes" id="UP000240830"/>
    </source>
</evidence>
<evidence type="ECO:0000259" key="5">
    <source>
        <dbReference type="Pfam" id="PF24842"/>
    </source>
</evidence>
<keyword evidence="2" id="KW-0833">Ubl conjugation pathway</keyword>
<dbReference type="PANTHER" id="PTHR12555:SF13">
    <property type="entry name" value="UBIQUITIN RECOGNITION FACTOR IN ER-ASSOCIATED DEGRADATION PROTEIN 1"/>
    <property type="match status" value="1"/>
</dbReference>
<evidence type="ECO:0000259" key="4">
    <source>
        <dbReference type="Pfam" id="PF03152"/>
    </source>
</evidence>
<feature type="domain" description="Ubiquitin fusion degradation protein UFD1 N-terminal subdomain 1" evidence="4">
    <location>
        <begin position="14"/>
        <end position="85"/>
    </location>
</feature>
<dbReference type="GO" id="GO:0034098">
    <property type="term" value="C:VCP-NPL4-UFD1 AAA ATPase complex"/>
    <property type="evidence" value="ECO:0007669"/>
    <property type="project" value="TreeGrafter"/>
</dbReference>
<dbReference type="EMBL" id="MTSL01000014">
    <property type="protein sequence ID" value="PJF20012.1"/>
    <property type="molecule type" value="Genomic_DNA"/>
</dbReference>
<feature type="domain" description="Ubiquitin fusion degradation protein UFD1 N-terminal subdomain 2" evidence="5">
    <location>
        <begin position="88"/>
        <end position="165"/>
    </location>
</feature>
<feature type="region of interest" description="Disordered" evidence="3">
    <location>
        <begin position="209"/>
        <end position="288"/>
    </location>
</feature>
<name>A0A2H9TQK6_9FUNG</name>
<dbReference type="Proteomes" id="UP000240830">
    <property type="component" value="Unassembled WGS sequence"/>
</dbReference>
<keyword evidence="7" id="KW-1185">Reference proteome</keyword>
<dbReference type="STRING" id="1246581.A0A2H9TQK6"/>
<sequence length="288" mass="30926">MATKVPKHAKLTVVVMPASALDRLSRLNIVYPMMFRVRGEGNQNSTFCGVLEFSAQEGVVYLPPWMLKTLRIASGDLVNLTNVALSVGTYIKIQPQSVDFLDITDPRAVLEHSLRNFATLTVGDCVAVNYNTKIYELLVLEVKPNDGRGSISVLETDLQVEFAAPLGYEEPQARPKSEKSIASSLDVNAQLSTSAVSSSNASAFMPFSGSAQRLSNRPKQIRDDVSDSAPSTASTTASTSSTAPAPLALPKGTLFFGGATKKPTPTTQNPESTTHKFNAFSGQGRKLQ</sequence>
<dbReference type="Gene3D" id="2.40.40.50">
    <property type="entry name" value="Ubiquitin fusion degradation protein UFD1, N-terminal domain"/>
    <property type="match status" value="1"/>
</dbReference>
<protein>
    <submittedName>
        <fullName evidence="6">Uncharacterized protein</fullName>
    </submittedName>
</protein>
<gene>
    <name evidence="6" type="ORF">PSACC_00185</name>
</gene>
<dbReference type="Pfam" id="PF03152">
    <property type="entry name" value="UFD1_N1"/>
    <property type="match status" value="1"/>
</dbReference>
<feature type="compositionally biased region" description="Polar residues" evidence="3">
    <location>
        <begin position="209"/>
        <end position="218"/>
    </location>
</feature>
<evidence type="ECO:0000256" key="2">
    <source>
        <dbReference type="ARBA" id="ARBA00022786"/>
    </source>
</evidence>
<dbReference type="InterPro" id="IPR055417">
    <property type="entry name" value="UFD1_N1"/>
</dbReference>
<evidence type="ECO:0000256" key="1">
    <source>
        <dbReference type="ARBA" id="ARBA00006043"/>
    </source>
</evidence>
<feature type="compositionally biased region" description="Polar residues" evidence="3">
    <location>
        <begin position="263"/>
        <end position="276"/>
    </location>
</feature>
<comment type="caution">
    <text evidence="6">The sequence shown here is derived from an EMBL/GenBank/DDBJ whole genome shotgun (WGS) entry which is preliminary data.</text>
</comment>
<evidence type="ECO:0000313" key="6">
    <source>
        <dbReference type="EMBL" id="PJF20012.1"/>
    </source>
</evidence>
<comment type="similarity">
    <text evidence="1">Belongs to the UFD1 family.</text>
</comment>
<proteinExistence type="inferred from homology"/>
<evidence type="ECO:0000256" key="3">
    <source>
        <dbReference type="SAM" id="MobiDB-lite"/>
    </source>
</evidence>
<dbReference type="Pfam" id="PF24842">
    <property type="entry name" value="UFD1_N2"/>
    <property type="match status" value="1"/>
</dbReference>
<dbReference type="GO" id="GO:0006511">
    <property type="term" value="P:ubiquitin-dependent protein catabolic process"/>
    <property type="evidence" value="ECO:0007669"/>
    <property type="project" value="InterPro"/>
</dbReference>
<dbReference type="GO" id="GO:0036503">
    <property type="term" value="P:ERAD pathway"/>
    <property type="evidence" value="ECO:0007669"/>
    <property type="project" value="TreeGrafter"/>
</dbReference>
<dbReference type="PANTHER" id="PTHR12555">
    <property type="entry name" value="UBIQUITIN FUSION DEGRADATON PROTEIN 1"/>
    <property type="match status" value="1"/>
</dbReference>
<dbReference type="InterPro" id="IPR042299">
    <property type="entry name" value="Ufd1-like_Nn"/>
</dbReference>
<organism evidence="6 7">
    <name type="scientific">Paramicrosporidium saccamoebae</name>
    <dbReference type="NCBI Taxonomy" id="1246581"/>
    <lineage>
        <taxon>Eukaryota</taxon>
        <taxon>Fungi</taxon>
        <taxon>Fungi incertae sedis</taxon>
        <taxon>Cryptomycota</taxon>
        <taxon>Cryptomycota incertae sedis</taxon>
        <taxon>Paramicrosporidium</taxon>
    </lineage>
</organism>
<dbReference type="InterPro" id="IPR004854">
    <property type="entry name" value="Ufd1-like"/>
</dbReference>
<reference evidence="6 7" key="1">
    <citation type="submission" date="2016-10" db="EMBL/GenBank/DDBJ databases">
        <title>The genome of Paramicrosporidium saccamoebae is the missing link in understanding Cryptomycota and Microsporidia evolution.</title>
        <authorList>
            <person name="Quandt C.A."/>
            <person name="Beaudet D."/>
            <person name="Corsaro D."/>
            <person name="Michel R."/>
            <person name="Corradi N."/>
            <person name="James T."/>
        </authorList>
    </citation>
    <scope>NUCLEOTIDE SEQUENCE [LARGE SCALE GENOMIC DNA]</scope>
    <source>
        <strain evidence="6 7">KSL3</strain>
    </source>
</reference>
<accession>A0A2H9TQK6</accession>
<dbReference type="GO" id="GO:0031593">
    <property type="term" value="F:polyubiquitin modification-dependent protein binding"/>
    <property type="evidence" value="ECO:0007669"/>
    <property type="project" value="TreeGrafter"/>
</dbReference>
<dbReference type="Gene3D" id="3.10.330.10">
    <property type="match status" value="1"/>
</dbReference>
<dbReference type="InterPro" id="IPR055418">
    <property type="entry name" value="UFD1_N2"/>
</dbReference>
<feature type="compositionally biased region" description="Low complexity" evidence="3">
    <location>
        <begin position="228"/>
        <end position="250"/>
    </location>
</feature>
<dbReference type="AlphaFoldDB" id="A0A2H9TQK6"/>